<protein>
    <submittedName>
        <fullName evidence="3">Right-handed parallel beta-helix repeat-containing protein</fullName>
    </submittedName>
</protein>
<proteinExistence type="predicted"/>
<feature type="region of interest" description="Disordered" evidence="1">
    <location>
        <begin position="269"/>
        <end position="288"/>
    </location>
</feature>
<evidence type="ECO:0000313" key="4">
    <source>
        <dbReference type="Proteomes" id="UP000479114"/>
    </source>
</evidence>
<reference evidence="3 4" key="1">
    <citation type="submission" date="2020-02" db="EMBL/GenBank/DDBJ databases">
        <title>Paenibacillus sp. nov., isolated from rhizosphere soil of tomato.</title>
        <authorList>
            <person name="Weon H.-Y."/>
            <person name="Lee S.A."/>
        </authorList>
    </citation>
    <scope>NUCLEOTIDE SEQUENCE [LARGE SCALE GENOMIC DNA]</scope>
    <source>
        <strain evidence="3 4">14171R-81</strain>
    </source>
</reference>
<organism evidence="3 4">
    <name type="scientific">Paenibacillus rhizovicinus</name>
    <dbReference type="NCBI Taxonomy" id="2704463"/>
    <lineage>
        <taxon>Bacteria</taxon>
        <taxon>Bacillati</taxon>
        <taxon>Bacillota</taxon>
        <taxon>Bacilli</taxon>
        <taxon>Bacillales</taxon>
        <taxon>Paenibacillaceae</taxon>
        <taxon>Paenibacillus</taxon>
    </lineage>
</organism>
<evidence type="ECO:0000256" key="1">
    <source>
        <dbReference type="SAM" id="MobiDB-lite"/>
    </source>
</evidence>
<evidence type="ECO:0000313" key="3">
    <source>
        <dbReference type="EMBL" id="QHW30896.1"/>
    </source>
</evidence>
<dbReference type="EMBL" id="CP048286">
    <property type="protein sequence ID" value="QHW30896.1"/>
    <property type="molecule type" value="Genomic_DNA"/>
</dbReference>
<dbReference type="SMART" id="SM00710">
    <property type="entry name" value="PbH1"/>
    <property type="match status" value="6"/>
</dbReference>
<dbReference type="RefSeq" id="WP_162639705.1">
    <property type="nucleotide sequence ID" value="NZ_CP048286.1"/>
</dbReference>
<dbReference type="Pfam" id="PF13229">
    <property type="entry name" value="Beta_helix"/>
    <property type="match status" value="1"/>
</dbReference>
<dbReference type="InterPro" id="IPR039448">
    <property type="entry name" value="Beta_helix"/>
</dbReference>
<dbReference type="InterPro" id="IPR011050">
    <property type="entry name" value="Pectin_lyase_fold/virulence"/>
</dbReference>
<dbReference type="SUPFAM" id="SSF51126">
    <property type="entry name" value="Pectin lyase-like"/>
    <property type="match status" value="1"/>
</dbReference>
<dbReference type="PANTHER" id="PTHR36453:SF1">
    <property type="entry name" value="RIGHT HANDED BETA HELIX DOMAIN-CONTAINING PROTEIN"/>
    <property type="match status" value="1"/>
</dbReference>
<dbReference type="InterPro" id="IPR006626">
    <property type="entry name" value="PbH1"/>
</dbReference>
<feature type="domain" description="Right handed beta helix" evidence="2">
    <location>
        <begin position="403"/>
        <end position="545"/>
    </location>
</feature>
<accession>A0A6C0NY78</accession>
<dbReference type="AlphaFoldDB" id="A0A6C0NY78"/>
<dbReference type="Gene3D" id="2.160.20.10">
    <property type="entry name" value="Single-stranded right-handed beta-helix, Pectin lyase-like"/>
    <property type="match status" value="2"/>
</dbReference>
<keyword evidence="4" id="KW-1185">Reference proteome</keyword>
<dbReference type="Proteomes" id="UP000479114">
    <property type="component" value="Chromosome"/>
</dbReference>
<dbReference type="PANTHER" id="PTHR36453">
    <property type="entry name" value="SECRETED PROTEIN-RELATED"/>
    <property type="match status" value="1"/>
</dbReference>
<sequence length="703" mass="77229">MEYFVKCIEGGAAEDGSRERPWSSIAKARDAVRRDRSAGYAGQVTVWIGEGRYMLDGPLAFDAGDSGAGEEGRTIYRAMPDASPVISGGRLLKEWEPAGDGLYRCFVGAEALRDCGHTLFENGERACEARSPKQGYHVVAGKWDGGNGSGFRFKRGDFPPIADAAACGLKVFIWPGEGEWNWFSETKPVAAVDWEQDTVAFHDPAPWGIDQGSRYRMQGARELLTEPGEWYRDAREGYVYYMPRTLPIEEQDIILPFMKSVIAIRGGEGRPDSGAGRIDNGGDRLDTSGSKDGIVRHLEFRGLTIEMSDFVPAYRMPVSNREREEAREGLIRIDNAADIVIADCNLRHAGLSGIVLNGHCKEIRIENNRIERLGFNGIYAIGFAPGEGGFGSASESDVNGGHAVVGNRIRSGGELIGHGTGIQLYQSGGCAIEGNVIHGFPRYGISLKGLRYKAMDPSYYGTTVTWDNHWTFLHARNNTIARNDISDVMKDSQDGGMFEAWGAGLGNRIVDNRFHDSGIYFSVGYGIYLDDAADGFLVARNVLHDMYSEGKGKLWFAIFAKGIGNVIENNLLVRNAAKAAIGTQEMAGEPNRDLTVRRNIVIDSGEQLYHFINWNDARLAEADGNLFFRSGGEAPTVSGFYGGDTYGKIPIPWEEWRAFLGGRFDANTIAVDPMLEEPVRGQFRFGPDSPVWGLGWQALDTED</sequence>
<gene>
    <name evidence="3" type="ORF">GZH47_08545</name>
</gene>
<dbReference type="InterPro" id="IPR012334">
    <property type="entry name" value="Pectin_lyas_fold"/>
</dbReference>
<evidence type="ECO:0000259" key="2">
    <source>
        <dbReference type="Pfam" id="PF13229"/>
    </source>
</evidence>
<name>A0A6C0NY78_9BACL</name>
<dbReference type="KEGG" id="prz:GZH47_08545"/>